<proteinExistence type="predicted"/>
<dbReference type="EMBL" id="CP159218">
    <property type="protein sequence ID" value="XCG64341.1"/>
    <property type="molecule type" value="Genomic_DNA"/>
</dbReference>
<accession>A0AAU8DQQ5</accession>
<dbReference type="AlphaFoldDB" id="A0AAU8DQQ5"/>
<sequence length="192" mass="19620">MDASPTTPDALHSAPVIVIGGAPGSGKTSIGKLLARSTGAALLDQDTLTNPLIAQIAALTGAGDDLDHPSLRGEVRAARYACLRDAAAEISGLGCPVVVVAPFTSEIADPIAWQQFSGMLSGTVLVAVSIDPAESLRRRRMRGLARDGTVAVGSGRAPGAEPGLHVDLVVDGAGFPEELAEQIRAVAELARR</sequence>
<reference evidence="1" key="1">
    <citation type="submission" date="2024-05" db="EMBL/GenBank/DDBJ databases">
        <authorList>
            <person name="Cai S.Y."/>
            <person name="Jin L.M."/>
            <person name="Li H.R."/>
        </authorList>
    </citation>
    <scope>NUCLEOTIDE SEQUENCE</scope>
    <source>
        <strain evidence="1">A5-74</strain>
    </source>
</reference>
<dbReference type="InterPro" id="IPR027417">
    <property type="entry name" value="P-loop_NTPase"/>
</dbReference>
<name>A0AAU8DQQ5_9ACTN</name>
<dbReference type="RefSeq" id="WP_353649954.1">
    <property type="nucleotide sequence ID" value="NZ_CP159218.1"/>
</dbReference>
<dbReference type="Gene3D" id="3.40.50.300">
    <property type="entry name" value="P-loop containing nucleotide triphosphate hydrolases"/>
    <property type="match status" value="1"/>
</dbReference>
<dbReference type="Pfam" id="PF13671">
    <property type="entry name" value="AAA_33"/>
    <property type="match status" value="1"/>
</dbReference>
<organism evidence="1">
    <name type="scientific">Nakamurella sp. A5-74</name>
    <dbReference type="NCBI Taxonomy" id="3158264"/>
    <lineage>
        <taxon>Bacteria</taxon>
        <taxon>Bacillati</taxon>
        <taxon>Actinomycetota</taxon>
        <taxon>Actinomycetes</taxon>
        <taxon>Nakamurellales</taxon>
        <taxon>Nakamurellaceae</taxon>
        <taxon>Nakamurella</taxon>
    </lineage>
</organism>
<evidence type="ECO:0000313" key="1">
    <source>
        <dbReference type="EMBL" id="XCG64341.1"/>
    </source>
</evidence>
<gene>
    <name evidence="1" type="ORF">ABLG96_03040</name>
</gene>
<dbReference type="SUPFAM" id="SSF52540">
    <property type="entry name" value="P-loop containing nucleoside triphosphate hydrolases"/>
    <property type="match status" value="1"/>
</dbReference>
<protein>
    <submittedName>
        <fullName evidence="1">AAA family ATPase</fullName>
    </submittedName>
</protein>